<dbReference type="SUPFAM" id="SSF53335">
    <property type="entry name" value="S-adenosyl-L-methionine-dependent methyltransferases"/>
    <property type="match status" value="1"/>
</dbReference>
<dbReference type="Pfam" id="PF13847">
    <property type="entry name" value="Methyltransf_31"/>
    <property type="match status" value="1"/>
</dbReference>
<dbReference type="AlphaFoldDB" id="A0A0G4GVW1"/>
<evidence type="ECO:0000313" key="2">
    <source>
        <dbReference type="EMBL" id="CEM35022.1"/>
    </source>
</evidence>
<dbReference type="VEuPathDB" id="CryptoDB:Cvel_5287"/>
<dbReference type="CDD" id="cd02440">
    <property type="entry name" value="AdoMet_MTases"/>
    <property type="match status" value="1"/>
</dbReference>
<dbReference type="Gene3D" id="3.40.50.150">
    <property type="entry name" value="Vaccinia Virus protein VP39"/>
    <property type="match status" value="1"/>
</dbReference>
<name>A0A0G4GVW1_9ALVE</name>
<gene>
    <name evidence="2" type="ORF">Cvel_5287</name>
</gene>
<protein>
    <recommendedName>
        <fullName evidence="1">Methyltransferase domain-containing protein</fullName>
    </recommendedName>
</protein>
<dbReference type="PANTHER" id="PTHR43861">
    <property type="entry name" value="TRANS-ACONITATE 2-METHYLTRANSFERASE-RELATED"/>
    <property type="match status" value="1"/>
</dbReference>
<feature type="domain" description="Methyltransferase" evidence="1">
    <location>
        <begin position="63"/>
        <end position="194"/>
    </location>
</feature>
<reference evidence="2" key="1">
    <citation type="submission" date="2014-11" db="EMBL/GenBank/DDBJ databases">
        <authorList>
            <person name="Otto D Thomas"/>
            <person name="Naeem Raeece"/>
        </authorList>
    </citation>
    <scope>NUCLEOTIDE SEQUENCE</scope>
</reference>
<organism evidence="2">
    <name type="scientific">Chromera velia CCMP2878</name>
    <dbReference type="NCBI Taxonomy" id="1169474"/>
    <lineage>
        <taxon>Eukaryota</taxon>
        <taxon>Sar</taxon>
        <taxon>Alveolata</taxon>
        <taxon>Colpodellida</taxon>
        <taxon>Chromeraceae</taxon>
        <taxon>Chromera</taxon>
    </lineage>
</organism>
<sequence>MAMETAGTGGDGSPSFEVPLSNVDRWRHWPGKIIPTKGDCAHTVSLLFEKLKEEGDNRGRCLDVLDLGCGDGSFLFNLFRELERKGLKAGRVAGVDICEEGVRVAKDRVAQQGEKESVFAPQFFVADLCDARRMQSLKIEAGLDFFDVVLLQLVLSVVGSESERRTALEHSLSFLRDGGIFYLSVSGASGDINPEYQLQYEKDEPLTKEKNTYFSRDSSTGAVLYSTHHFEVEELRSLLESVGLEEVVVRQVKETSSRRPDQAAFFLYACGRKAHTKQPN</sequence>
<proteinExistence type="predicted"/>
<accession>A0A0G4GVW1</accession>
<dbReference type="InterPro" id="IPR025714">
    <property type="entry name" value="Methyltranfer_dom"/>
</dbReference>
<dbReference type="InterPro" id="IPR029063">
    <property type="entry name" value="SAM-dependent_MTases_sf"/>
</dbReference>
<dbReference type="EMBL" id="CDMZ01001602">
    <property type="protein sequence ID" value="CEM35022.1"/>
    <property type="molecule type" value="Genomic_DNA"/>
</dbReference>
<evidence type="ECO:0000259" key="1">
    <source>
        <dbReference type="Pfam" id="PF13847"/>
    </source>
</evidence>